<accession>A0A1E3VJB5</accession>
<sequence>MPESTVAKREAIASRGGGLRVWDPLVRLFHWGVVTCCALNLFLLSPGKMAHRYVGYTALTLLGLRFVWGFVGTRHARFSDFVHGPAAVLRYLRVFAADKAERHIGHNPAAGWMMVLLMVLLAAVGASGWLTTLDAFWGNKLLEEGHEVLANLILVLAGVHAFAAVVESWHFRENLIWSMVTGRKKA</sequence>
<dbReference type="InterPro" id="IPR051542">
    <property type="entry name" value="Hydrogenase_cytochrome"/>
</dbReference>
<dbReference type="RefSeq" id="WP_069456605.1">
    <property type="nucleotide sequence ID" value="NZ_LYBW01000032.1"/>
</dbReference>
<evidence type="ECO:0000313" key="9">
    <source>
        <dbReference type="Proteomes" id="UP000094342"/>
    </source>
</evidence>
<feature type="domain" description="Cytochrome b561 bacterial/Ni-hydrogenase" evidence="7">
    <location>
        <begin position="21"/>
        <end position="182"/>
    </location>
</feature>
<evidence type="ECO:0000256" key="5">
    <source>
        <dbReference type="ARBA" id="ARBA00023136"/>
    </source>
</evidence>
<dbReference type="Pfam" id="PF01292">
    <property type="entry name" value="Ni_hydr_CYTB"/>
    <property type="match status" value="1"/>
</dbReference>
<feature type="transmembrane region" description="Helical" evidence="6">
    <location>
        <begin position="109"/>
        <end position="129"/>
    </location>
</feature>
<keyword evidence="5 6" id="KW-0472">Membrane</keyword>
<keyword evidence="2" id="KW-1003">Cell membrane</keyword>
<name>A0A1E3VJB5_9HYPH</name>
<dbReference type="GO" id="GO:0005886">
    <property type="term" value="C:plasma membrane"/>
    <property type="evidence" value="ECO:0007669"/>
    <property type="project" value="UniProtKB-SubCell"/>
</dbReference>
<dbReference type="PANTHER" id="PTHR30485">
    <property type="entry name" value="NI/FE-HYDROGENASE 1 B-TYPE CYTOCHROME SUBUNIT"/>
    <property type="match status" value="1"/>
</dbReference>
<dbReference type="InterPro" id="IPR011577">
    <property type="entry name" value="Cyt_b561_bac/Ni-Hgenase"/>
</dbReference>
<keyword evidence="3 6" id="KW-0812">Transmembrane</keyword>
<evidence type="ECO:0000259" key="7">
    <source>
        <dbReference type="Pfam" id="PF01292"/>
    </source>
</evidence>
<evidence type="ECO:0000256" key="2">
    <source>
        <dbReference type="ARBA" id="ARBA00022475"/>
    </source>
</evidence>
<dbReference type="GO" id="GO:0020037">
    <property type="term" value="F:heme binding"/>
    <property type="evidence" value="ECO:0007669"/>
    <property type="project" value="TreeGrafter"/>
</dbReference>
<dbReference type="OrthoDB" id="196472at2"/>
<feature type="transmembrane region" description="Helical" evidence="6">
    <location>
        <begin position="53"/>
        <end position="71"/>
    </location>
</feature>
<keyword evidence="9" id="KW-1185">Reference proteome</keyword>
<reference evidence="9" key="1">
    <citation type="submission" date="2016-05" db="EMBL/GenBank/DDBJ databases">
        <authorList>
            <person name="Li Y."/>
        </authorList>
    </citation>
    <scope>NUCLEOTIDE SEQUENCE [LARGE SCALE GENOMIC DNA]</scope>
    <source>
        <strain evidence="9">YIC4027</strain>
    </source>
</reference>
<evidence type="ECO:0000256" key="4">
    <source>
        <dbReference type="ARBA" id="ARBA00022989"/>
    </source>
</evidence>
<feature type="transmembrane region" description="Helical" evidence="6">
    <location>
        <begin position="149"/>
        <end position="169"/>
    </location>
</feature>
<evidence type="ECO:0000313" key="8">
    <source>
        <dbReference type="EMBL" id="ODR93136.1"/>
    </source>
</evidence>
<protein>
    <submittedName>
        <fullName evidence="8">Cytochrome B</fullName>
    </submittedName>
</protein>
<proteinExistence type="predicted"/>
<dbReference type="AlphaFoldDB" id="A0A1E3VJB5"/>
<dbReference type="InterPro" id="IPR016174">
    <property type="entry name" value="Di-haem_cyt_TM"/>
</dbReference>
<dbReference type="STRING" id="1752398.A8M32_01315"/>
<comment type="subcellular location">
    <subcellularLocation>
        <location evidence="1">Cell membrane</location>
        <topology evidence="1">Multi-pass membrane protein</topology>
    </subcellularLocation>
</comment>
<dbReference type="SUPFAM" id="SSF81342">
    <property type="entry name" value="Transmembrane di-heme cytochromes"/>
    <property type="match status" value="1"/>
</dbReference>
<dbReference type="Gene3D" id="1.20.950.20">
    <property type="entry name" value="Transmembrane di-heme cytochromes, Chain C"/>
    <property type="match status" value="1"/>
</dbReference>
<dbReference type="EMBL" id="LYBW01000032">
    <property type="protein sequence ID" value="ODR93136.1"/>
    <property type="molecule type" value="Genomic_DNA"/>
</dbReference>
<dbReference type="Proteomes" id="UP000094342">
    <property type="component" value="Unassembled WGS sequence"/>
</dbReference>
<feature type="transmembrane region" description="Helical" evidence="6">
    <location>
        <begin position="28"/>
        <end position="47"/>
    </location>
</feature>
<dbReference type="PANTHER" id="PTHR30485:SF2">
    <property type="entry name" value="BLL0597 PROTEIN"/>
    <property type="match status" value="1"/>
</dbReference>
<keyword evidence="4 6" id="KW-1133">Transmembrane helix</keyword>
<organism evidence="8 9">
    <name type="scientific">Sinorhizobium alkalisoli</name>
    <dbReference type="NCBI Taxonomy" id="1752398"/>
    <lineage>
        <taxon>Bacteria</taxon>
        <taxon>Pseudomonadati</taxon>
        <taxon>Pseudomonadota</taxon>
        <taxon>Alphaproteobacteria</taxon>
        <taxon>Hyphomicrobiales</taxon>
        <taxon>Rhizobiaceae</taxon>
        <taxon>Sinorhizobium/Ensifer group</taxon>
        <taxon>Sinorhizobium</taxon>
    </lineage>
</organism>
<evidence type="ECO:0000256" key="3">
    <source>
        <dbReference type="ARBA" id="ARBA00022692"/>
    </source>
</evidence>
<evidence type="ECO:0000256" key="1">
    <source>
        <dbReference type="ARBA" id="ARBA00004651"/>
    </source>
</evidence>
<comment type="caution">
    <text evidence="8">The sequence shown here is derived from an EMBL/GenBank/DDBJ whole genome shotgun (WGS) entry which is preliminary data.</text>
</comment>
<dbReference type="GO" id="GO:0022904">
    <property type="term" value="P:respiratory electron transport chain"/>
    <property type="evidence" value="ECO:0007669"/>
    <property type="project" value="InterPro"/>
</dbReference>
<gene>
    <name evidence="8" type="ORF">A8M32_01315</name>
</gene>
<dbReference type="GO" id="GO:0009055">
    <property type="term" value="F:electron transfer activity"/>
    <property type="evidence" value="ECO:0007669"/>
    <property type="project" value="InterPro"/>
</dbReference>
<evidence type="ECO:0000256" key="6">
    <source>
        <dbReference type="SAM" id="Phobius"/>
    </source>
</evidence>